<accession>A0A1J1GXD5</accession>
<protein>
    <submittedName>
        <fullName evidence="3">Uncharacterized protein</fullName>
    </submittedName>
</protein>
<feature type="region of interest" description="Disordered" evidence="1">
    <location>
        <begin position="1"/>
        <end position="29"/>
    </location>
</feature>
<feature type="transmembrane region" description="Helical" evidence="2">
    <location>
        <begin position="426"/>
        <end position="443"/>
    </location>
</feature>
<dbReference type="GeneID" id="39731703"/>
<sequence>MPHKSKQECNNDPYVNEKKTKKKKKKKQSYSLIKEVNYLEEDYLTSTNNKTDSRNKKKIYIGDENKLNDFQEDHLNNFNEKRVNFSSHLSPSNDNKIFQKQHKKEKRKINNNDINESIELNEIICPNGNLDRISNNLYSHEKNKNEINSGYSIENQNTLNNNLDENVNDNPVEDEQICEDSTQNNVNISNESNIFKKIFNKIKRTVIERKGNPITNENIAENEVSELNIINDNRNEQNNNYNEENSMGEDNYMVNGNVDDYNIRENINEQNERTNEIISLNELNPNDVLDNMVLENQENETRNRILNYNDRNNDINNNTDNNSNNFTYRNISNNIISYCKNYMTDIKEKIKKYWLERVQEANTQLNTPHQSSNRPNLNSREDENDDPSCLQILFFLGLICKFPILWIIGSIIFCVTPNEHKRTKKWSLINSVFAFISIIYFILTSKFKGSKPVFFVVMNNNMEDKNIFNKGIIKYNNTINKNSIILDEFSPHFWLSINSKKVYKTSQTSFLNWNFISSQKPNSNILLSGNVHKLLNRVQVTFVFGKGNKCPTGEIEKIKYFLKDLKKNMDPIPYEKIRMTDQDIPDNFFGGGLRCEKVDKHLNEKKDEKEKEKEKWYLFWKEDDDINNALSDFTFNSFIPVGEVFFFKNEYNCRIAFIYPKNLNFDQVDIPHNFVEIKRIIIKSF</sequence>
<name>A0A1J1GXD5_PLAGA</name>
<evidence type="ECO:0000313" key="4">
    <source>
        <dbReference type="Proteomes" id="UP000220797"/>
    </source>
</evidence>
<evidence type="ECO:0000313" key="3">
    <source>
        <dbReference type="EMBL" id="CRG95957.1"/>
    </source>
</evidence>
<keyword evidence="2" id="KW-0812">Transmembrane</keyword>
<comment type="caution">
    <text evidence="3">The sequence shown here is derived from an EMBL/GenBank/DDBJ whole genome shotgun (WGS) entry which is preliminary data.</text>
</comment>
<dbReference type="RefSeq" id="XP_028528765.1">
    <property type="nucleotide sequence ID" value="XM_028672186.1"/>
</dbReference>
<dbReference type="Proteomes" id="UP000220797">
    <property type="component" value="Unassembled WGS sequence"/>
</dbReference>
<evidence type="ECO:0000256" key="2">
    <source>
        <dbReference type="SAM" id="Phobius"/>
    </source>
</evidence>
<feature type="compositionally biased region" description="Basic residues" evidence="1">
    <location>
        <begin position="19"/>
        <end position="28"/>
    </location>
</feature>
<evidence type="ECO:0000256" key="1">
    <source>
        <dbReference type="SAM" id="MobiDB-lite"/>
    </source>
</evidence>
<reference evidence="3" key="1">
    <citation type="submission" date="2015-04" db="EMBL/GenBank/DDBJ databases">
        <authorList>
            <consortium name="Pathogen Informatics"/>
        </authorList>
    </citation>
    <scope>NUCLEOTIDE SEQUENCE [LARGE SCALE GENOMIC DNA]</scope>
    <source>
        <strain evidence="3">8A</strain>
    </source>
</reference>
<dbReference type="EMBL" id="CVMV01000045">
    <property type="protein sequence ID" value="CRG95957.1"/>
    <property type="molecule type" value="Genomic_DNA"/>
</dbReference>
<dbReference type="AlphaFoldDB" id="A0A1J1GXD5"/>
<proteinExistence type="predicted"/>
<dbReference type="OrthoDB" id="365900at2759"/>
<organism evidence="3 4">
    <name type="scientific">Plasmodium gallinaceum</name>
    <dbReference type="NCBI Taxonomy" id="5849"/>
    <lineage>
        <taxon>Eukaryota</taxon>
        <taxon>Sar</taxon>
        <taxon>Alveolata</taxon>
        <taxon>Apicomplexa</taxon>
        <taxon>Aconoidasida</taxon>
        <taxon>Haemosporida</taxon>
        <taxon>Plasmodiidae</taxon>
        <taxon>Plasmodium</taxon>
        <taxon>Plasmodium (Haemamoeba)</taxon>
    </lineage>
</organism>
<keyword evidence="4" id="KW-1185">Reference proteome</keyword>
<keyword evidence="2" id="KW-1133">Transmembrane helix</keyword>
<dbReference type="VEuPathDB" id="PlasmoDB:PGAL8A_00317000"/>
<gene>
    <name evidence="3" type="ORF">PGAL8A_00317000</name>
</gene>
<feature type="transmembrane region" description="Helical" evidence="2">
    <location>
        <begin position="392"/>
        <end position="414"/>
    </location>
</feature>
<dbReference type="OMA" id="YLFWKEE"/>
<keyword evidence="2" id="KW-0472">Membrane</keyword>